<reference evidence="6 7" key="1">
    <citation type="submission" date="2014-09" db="EMBL/GenBank/DDBJ databases">
        <title>Draft genome sequence of an obligately methylotrophic methanogen, Methanococcoides methylutens, isolated from marine sediment.</title>
        <authorList>
            <person name="Guan Y."/>
            <person name="Ngugi D.K."/>
            <person name="Blom J."/>
            <person name="Ali S."/>
            <person name="Ferry J.G."/>
            <person name="Stingl U."/>
        </authorList>
    </citation>
    <scope>NUCLEOTIDE SEQUENCE [LARGE SCALE GENOMIC DNA]</scope>
    <source>
        <strain evidence="6 7">DSM 2657</strain>
    </source>
</reference>
<proteinExistence type="inferred from homology"/>
<organism evidence="6 7">
    <name type="scientific">Methanococcoides methylutens</name>
    <dbReference type="NCBI Taxonomy" id="2226"/>
    <lineage>
        <taxon>Archaea</taxon>
        <taxon>Methanobacteriati</taxon>
        <taxon>Methanobacteriota</taxon>
        <taxon>Stenosarchaea group</taxon>
        <taxon>Methanomicrobia</taxon>
        <taxon>Methanosarcinales</taxon>
        <taxon>Methanosarcinaceae</taxon>
        <taxon>Methanococcoides</taxon>
    </lineage>
</organism>
<dbReference type="Gene3D" id="1.10.8.60">
    <property type="match status" value="1"/>
</dbReference>
<dbReference type="InterPro" id="IPR027417">
    <property type="entry name" value="P-loop_NTPase"/>
</dbReference>
<dbReference type="CDD" id="cd19481">
    <property type="entry name" value="RecA-like_protease"/>
    <property type="match status" value="1"/>
</dbReference>
<dbReference type="EMBL" id="JRHO01000009">
    <property type="protein sequence ID" value="KGK99092.1"/>
    <property type="molecule type" value="Genomic_DNA"/>
</dbReference>
<dbReference type="AlphaFoldDB" id="A0A099T1T8"/>
<evidence type="ECO:0000256" key="4">
    <source>
        <dbReference type="RuleBase" id="RU003651"/>
    </source>
</evidence>
<evidence type="ECO:0000256" key="1">
    <source>
        <dbReference type="ARBA" id="ARBA00006914"/>
    </source>
</evidence>
<dbReference type="InterPro" id="IPR003593">
    <property type="entry name" value="AAA+_ATPase"/>
</dbReference>
<dbReference type="PROSITE" id="PS00674">
    <property type="entry name" value="AAA"/>
    <property type="match status" value="1"/>
</dbReference>
<dbReference type="PANTHER" id="PTHR23073">
    <property type="entry name" value="26S PROTEASOME REGULATORY SUBUNIT"/>
    <property type="match status" value="1"/>
</dbReference>
<evidence type="ECO:0000256" key="2">
    <source>
        <dbReference type="ARBA" id="ARBA00022741"/>
    </source>
</evidence>
<keyword evidence="2 4" id="KW-0547">Nucleotide-binding</keyword>
<dbReference type="InterPro" id="IPR041569">
    <property type="entry name" value="AAA_lid_3"/>
</dbReference>
<dbReference type="GO" id="GO:0005524">
    <property type="term" value="F:ATP binding"/>
    <property type="evidence" value="ECO:0007669"/>
    <property type="project" value="UniProtKB-KW"/>
</dbReference>
<evidence type="ECO:0000256" key="3">
    <source>
        <dbReference type="ARBA" id="ARBA00022840"/>
    </source>
</evidence>
<dbReference type="Proteomes" id="UP000029859">
    <property type="component" value="Unassembled WGS sequence"/>
</dbReference>
<gene>
    <name evidence="6" type="ORF">LI82_03415</name>
</gene>
<dbReference type="InterPro" id="IPR003959">
    <property type="entry name" value="ATPase_AAA_core"/>
</dbReference>
<dbReference type="SUPFAM" id="SSF52540">
    <property type="entry name" value="P-loop containing nucleoside triphosphate hydrolases"/>
    <property type="match status" value="1"/>
</dbReference>
<keyword evidence="3 4" id="KW-0067">ATP-binding</keyword>
<comment type="caution">
    <text evidence="6">The sequence shown here is derived from an EMBL/GenBank/DDBJ whole genome shotgun (WGS) entry which is preliminary data.</text>
</comment>
<dbReference type="InterPro" id="IPR050221">
    <property type="entry name" value="26S_Proteasome_ATPase"/>
</dbReference>
<dbReference type="Gene3D" id="3.40.50.300">
    <property type="entry name" value="P-loop containing nucleotide triphosphate hydrolases"/>
    <property type="match status" value="1"/>
</dbReference>
<evidence type="ECO:0000313" key="7">
    <source>
        <dbReference type="Proteomes" id="UP000029859"/>
    </source>
</evidence>
<keyword evidence="7" id="KW-1185">Reference proteome</keyword>
<dbReference type="Pfam" id="PF17862">
    <property type="entry name" value="AAA_lid_3"/>
    <property type="match status" value="1"/>
</dbReference>
<dbReference type="InterPro" id="IPR003960">
    <property type="entry name" value="ATPase_AAA_CS"/>
</dbReference>
<dbReference type="RefSeq" id="WP_048193510.1">
    <property type="nucleotide sequence ID" value="NZ_CAAGSM010000002.1"/>
</dbReference>
<dbReference type="OrthoDB" id="45425at2157"/>
<accession>A0A099T1T8</accession>
<dbReference type="Pfam" id="PF00004">
    <property type="entry name" value="AAA"/>
    <property type="match status" value="1"/>
</dbReference>
<sequence>MSDTTTLDIVELLLTAEIYNKYPEMDVNDLPKEIRKNYWSRAQKGVPKPISVSRSDIKKLFGIEEIKGQVFTLPFLDIDELTSKMKFTSFDVAADWFQKQENASERIDLNPALAYYFEEKKNVTGASYEKARAATRPKEVDREWIESLISEISEEETGEDMLKLVHIMAPEDIVQPMRYLVLSEEQKEEVEKIVKAIEYRDYLKRIGLYDIGKVLLVGPPGTGKTSVAKAMSERLSIPFVEVKLSMITDQYLGETAKNIDRVFALAKRLSPCILFIDEFDFVAKTRASDEHAALKRAVNTLLKAIDEISLTNDGVLLMAATNHPRMLDSAAWRRFDEIMDFPLPDEKMRKEILDIVTLEIEGEFNTEGIAPLTEGYSGSDLRMVIRESVLNALVEERTSINQQDLTEAVNRFNKRAHIKSDEYVVNTGGF</sequence>
<dbReference type="GO" id="GO:0016887">
    <property type="term" value="F:ATP hydrolysis activity"/>
    <property type="evidence" value="ECO:0007669"/>
    <property type="project" value="InterPro"/>
</dbReference>
<feature type="domain" description="AAA+ ATPase" evidence="5">
    <location>
        <begin position="210"/>
        <end position="345"/>
    </location>
</feature>
<protein>
    <submittedName>
        <fullName evidence="6">ATPase AAA</fullName>
    </submittedName>
</protein>
<evidence type="ECO:0000313" key="6">
    <source>
        <dbReference type="EMBL" id="KGK99092.1"/>
    </source>
</evidence>
<comment type="similarity">
    <text evidence="1 4">Belongs to the AAA ATPase family.</text>
</comment>
<name>A0A099T1T8_METMT</name>
<evidence type="ECO:0000259" key="5">
    <source>
        <dbReference type="SMART" id="SM00382"/>
    </source>
</evidence>
<dbReference type="SMART" id="SM00382">
    <property type="entry name" value="AAA"/>
    <property type="match status" value="1"/>
</dbReference>